<dbReference type="Proteomes" id="UP000515180">
    <property type="component" value="Unplaced"/>
</dbReference>
<name>A0A6P3UZB6_BOMIM</name>
<keyword evidence="1" id="KW-1185">Reference proteome</keyword>
<evidence type="ECO:0000313" key="2">
    <source>
        <dbReference type="RefSeq" id="XP_012244443.1"/>
    </source>
</evidence>
<dbReference type="InterPro" id="IPR043502">
    <property type="entry name" value="DNA/RNA_pol_sf"/>
</dbReference>
<dbReference type="PANTHER" id="PTHR47331">
    <property type="entry name" value="PHD-TYPE DOMAIN-CONTAINING PROTEIN"/>
    <property type="match status" value="1"/>
</dbReference>
<organism evidence="1 2">
    <name type="scientific">Bombus impatiens</name>
    <name type="common">Bumblebee</name>
    <dbReference type="NCBI Taxonomy" id="132113"/>
    <lineage>
        <taxon>Eukaryota</taxon>
        <taxon>Metazoa</taxon>
        <taxon>Ecdysozoa</taxon>
        <taxon>Arthropoda</taxon>
        <taxon>Hexapoda</taxon>
        <taxon>Insecta</taxon>
        <taxon>Pterygota</taxon>
        <taxon>Neoptera</taxon>
        <taxon>Endopterygota</taxon>
        <taxon>Hymenoptera</taxon>
        <taxon>Apocrita</taxon>
        <taxon>Aculeata</taxon>
        <taxon>Apoidea</taxon>
        <taxon>Anthophila</taxon>
        <taxon>Apidae</taxon>
        <taxon>Bombus</taxon>
        <taxon>Pyrobombus</taxon>
    </lineage>
</organism>
<dbReference type="PANTHER" id="PTHR47331:SF5">
    <property type="entry name" value="RIBONUCLEASE H"/>
    <property type="match status" value="1"/>
</dbReference>
<dbReference type="GeneID" id="105681148"/>
<dbReference type="AlphaFoldDB" id="A0A6P3UZB6"/>
<gene>
    <name evidence="2" type="primary">LOC105681148</name>
</gene>
<reference evidence="2" key="1">
    <citation type="submission" date="2025-08" db="UniProtKB">
        <authorList>
            <consortium name="RefSeq"/>
        </authorList>
    </citation>
    <scope>IDENTIFICATION</scope>
</reference>
<evidence type="ECO:0000313" key="1">
    <source>
        <dbReference type="Proteomes" id="UP000515180"/>
    </source>
</evidence>
<sequence>MQLPTFSGAYVDWPGFADQFHCTIHENVRHVTLQALQEEVHKFWTIEEGPSRRRWSPEEQACETHYVTHITREATGRYKVRLPFKNERAKLGDTYQLALKRFLSLEHSLQQRPTLKTQYHEFLREYETLGHMSELTNDSRDGCYLPHHPVLKSDSVTKVRVIFDASARSSAENSLNELLMVGPTIQDDLGSLLLRFRTYKYVLAADIVKMYRQINMHPNDRPYQKILWREDINEPIRTYRLNTVTYGTTSALYTN</sequence>
<proteinExistence type="predicted"/>
<dbReference type="KEGG" id="bim:105681148"/>
<dbReference type="SUPFAM" id="SSF56672">
    <property type="entry name" value="DNA/RNA polymerases"/>
    <property type="match status" value="1"/>
</dbReference>
<protein>
    <submittedName>
        <fullName evidence="2">Uncharacterized protein LOC105681148</fullName>
    </submittedName>
</protein>
<accession>A0A6P3UZB6</accession>
<dbReference type="GO" id="GO:0071897">
    <property type="term" value="P:DNA biosynthetic process"/>
    <property type="evidence" value="ECO:0007669"/>
    <property type="project" value="UniProtKB-ARBA"/>
</dbReference>
<dbReference type="RefSeq" id="XP_012244443.1">
    <property type="nucleotide sequence ID" value="XM_012389020.1"/>
</dbReference>
<dbReference type="OrthoDB" id="7695494at2759"/>